<dbReference type="AlphaFoldDB" id="A0A845GUW5"/>
<proteinExistence type="predicted"/>
<protein>
    <submittedName>
        <fullName evidence="1">Uncharacterized protein</fullName>
    </submittedName>
</protein>
<reference evidence="1" key="1">
    <citation type="submission" date="2019-12" db="EMBL/GenBank/DDBJ databases">
        <title>Novel species isolated from a subtropical stream in China.</title>
        <authorList>
            <person name="Lu H."/>
        </authorList>
    </citation>
    <scope>NUCLEOTIDE SEQUENCE [LARGE SCALE GENOMIC DNA]</scope>
    <source>
        <strain evidence="1">FT81W</strain>
    </source>
</reference>
<dbReference type="RefSeq" id="WP_161086944.1">
    <property type="nucleotide sequence ID" value="NZ_WWCX01000100.1"/>
</dbReference>
<dbReference type="Proteomes" id="UP000447355">
    <property type="component" value="Unassembled WGS sequence"/>
</dbReference>
<gene>
    <name evidence="1" type="ORF">GTP90_29975</name>
</gene>
<accession>A0A845GUW5</accession>
<sequence>MSTMNDTLHYYCIAHAPFAWQMPDFMTMVGSGDYVPERGLAMSELLTPEKALANRYLGEYLALFEIRRRLIAEKATGFVGFCHYRRFALTEPIGVLTGFNYHAHPDMLAKVKPEHFYGDGKTPIVPISVTFAGTVLQQYEANGVARDMLMFFGDAIDCGVITNLEAANFLSNPSFITAPTVAYIPVQWFVEIVHDLELVMSRYYRHHYAQRPGYADRSMAFCCERLQAFLLSKRIAEWGADKVISRALVRLDAAYPNT</sequence>
<comment type="caution">
    <text evidence="1">The sequence shown here is derived from an EMBL/GenBank/DDBJ whole genome shotgun (WGS) entry which is preliminary data.</text>
</comment>
<organism evidence="1 2">
    <name type="scientific">Duganella vulcania</name>
    <dbReference type="NCBI Taxonomy" id="2692166"/>
    <lineage>
        <taxon>Bacteria</taxon>
        <taxon>Pseudomonadati</taxon>
        <taxon>Pseudomonadota</taxon>
        <taxon>Betaproteobacteria</taxon>
        <taxon>Burkholderiales</taxon>
        <taxon>Oxalobacteraceae</taxon>
        <taxon>Telluria group</taxon>
        <taxon>Duganella</taxon>
    </lineage>
</organism>
<evidence type="ECO:0000313" key="2">
    <source>
        <dbReference type="Proteomes" id="UP000447355"/>
    </source>
</evidence>
<name>A0A845GUW5_9BURK</name>
<evidence type="ECO:0000313" key="1">
    <source>
        <dbReference type="EMBL" id="MYM98084.1"/>
    </source>
</evidence>
<dbReference type="EMBL" id="WWCX01000100">
    <property type="protein sequence ID" value="MYM98084.1"/>
    <property type="molecule type" value="Genomic_DNA"/>
</dbReference>